<keyword evidence="4" id="KW-1185">Reference proteome</keyword>
<sequence length="63" mass="7493">YLTHMVIRDVLQPPDGEDFLHLVNKLSLDIQTLHTIRNTRYLRDRRHVVAKAGNIHLAWVYCR</sequence>
<evidence type="ECO:0000313" key="2">
    <source>
        <dbReference type="EMBL" id="KAK6974732.1"/>
    </source>
</evidence>
<feature type="non-terminal residue" evidence="2">
    <location>
        <position position="1"/>
    </location>
</feature>
<organism evidence="2 4">
    <name type="scientific">Favolaschia claudopus</name>
    <dbReference type="NCBI Taxonomy" id="2862362"/>
    <lineage>
        <taxon>Eukaryota</taxon>
        <taxon>Fungi</taxon>
        <taxon>Dikarya</taxon>
        <taxon>Basidiomycota</taxon>
        <taxon>Agaricomycotina</taxon>
        <taxon>Agaricomycetes</taxon>
        <taxon>Agaricomycetidae</taxon>
        <taxon>Agaricales</taxon>
        <taxon>Marasmiineae</taxon>
        <taxon>Mycenaceae</taxon>
        <taxon>Favolaschia</taxon>
    </lineage>
</organism>
<protein>
    <submittedName>
        <fullName evidence="2">Uncharacterized protein</fullName>
    </submittedName>
</protein>
<feature type="non-terminal residue" evidence="2">
    <location>
        <position position="63"/>
    </location>
</feature>
<dbReference type="EMBL" id="JAWWNJ010000218">
    <property type="protein sequence ID" value="KAK6969617.1"/>
    <property type="molecule type" value="Genomic_DNA"/>
</dbReference>
<gene>
    <name evidence="3" type="ORF">R3P38DRAFT_2453738</name>
    <name evidence="2" type="ORF">R3P38DRAFT_2458630</name>
    <name evidence="1" type="ORF">R3P38DRAFT_2461018</name>
</gene>
<evidence type="ECO:0000313" key="3">
    <source>
        <dbReference type="EMBL" id="KAK6974737.1"/>
    </source>
</evidence>
<comment type="caution">
    <text evidence="2">The sequence shown here is derived from an EMBL/GenBank/DDBJ whole genome shotgun (WGS) entry which is preliminary data.</text>
</comment>
<dbReference type="Proteomes" id="UP001362999">
    <property type="component" value="Unassembled WGS sequence"/>
</dbReference>
<dbReference type="EMBL" id="JAWWNJ010000180">
    <property type="protein sequence ID" value="KAK6974737.1"/>
    <property type="molecule type" value="Genomic_DNA"/>
</dbReference>
<evidence type="ECO:0000313" key="4">
    <source>
        <dbReference type="Proteomes" id="UP001362999"/>
    </source>
</evidence>
<dbReference type="EMBL" id="JAWWNJ010000180">
    <property type="protein sequence ID" value="KAK6974732.1"/>
    <property type="molecule type" value="Genomic_DNA"/>
</dbReference>
<dbReference type="AlphaFoldDB" id="A0AAV9Z964"/>
<proteinExistence type="predicted"/>
<evidence type="ECO:0000313" key="1">
    <source>
        <dbReference type="EMBL" id="KAK6969617.1"/>
    </source>
</evidence>
<accession>A0AAV9Z964</accession>
<name>A0AAV9Z964_9AGAR</name>
<reference evidence="2 4" key="1">
    <citation type="journal article" date="2024" name="J Genomics">
        <title>Draft genome sequencing and assembly of Favolaschia claudopus CIRM-BRFM 2984 isolated from oak limbs.</title>
        <authorList>
            <person name="Navarro D."/>
            <person name="Drula E."/>
            <person name="Chaduli D."/>
            <person name="Cazenave R."/>
            <person name="Ahrendt S."/>
            <person name="Wang J."/>
            <person name="Lipzen A."/>
            <person name="Daum C."/>
            <person name="Barry K."/>
            <person name="Grigoriev I.V."/>
            <person name="Favel A."/>
            <person name="Rosso M.N."/>
            <person name="Martin F."/>
        </authorList>
    </citation>
    <scope>NUCLEOTIDE SEQUENCE [LARGE SCALE GENOMIC DNA]</scope>
    <source>
        <strain evidence="2 4">CIRM-BRFM 2984</strain>
    </source>
</reference>